<evidence type="ECO:0000313" key="3">
    <source>
        <dbReference type="Proteomes" id="UP000642125"/>
    </source>
</evidence>
<comment type="caution">
    <text evidence="2">The sequence shown here is derived from an EMBL/GenBank/DDBJ whole genome shotgun (WGS) entry which is preliminary data.</text>
</comment>
<keyword evidence="1" id="KW-0812">Transmembrane</keyword>
<proteinExistence type="predicted"/>
<dbReference type="NCBIfam" id="TIGR02532">
    <property type="entry name" value="IV_pilin_GFxxxE"/>
    <property type="match status" value="1"/>
</dbReference>
<dbReference type="Pfam" id="PF07963">
    <property type="entry name" value="N_methyl"/>
    <property type="match status" value="1"/>
</dbReference>
<evidence type="ECO:0008006" key="4">
    <source>
        <dbReference type="Google" id="ProtNLM"/>
    </source>
</evidence>
<dbReference type="AlphaFoldDB" id="A0A919U6C5"/>
<name>A0A919U6C5_9CELL</name>
<dbReference type="InterPro" id="IPR012902">
    <property type="entry name" value="N_methyl_site"/>
</dbReference>
<evidence type="ECO:0000256" key="1">
    <source>
        <dbReference type="SAM" id="Phobius"/>
    </source>
</evidence>
<reference evidence="2" key="1">
    <citation type="submission" date="2021-01" db="EMBL/GenBank/DDBJ databases">
        <title>Whole genome shotgun sequence of Cellulomonas pakistanensis NBRC 110800.</title>
        <authorList>
            <person name="Komaki H."/>
            <person name="Tamura T."/>
        </authorList>
    </citation>
    <scope>NUCLEOTIDE SEQUENCE</scope>
    <source>
        <strain evidence="2">NBRC 110800</strain>
    </source>
</reference>
<organism evidence="2 3">
    <name type="scientific">Cellulomonas pakistanensis</name>
    <dbReference type="NCBI Taxonomy" id="992287"/>
    <lineage>
        <taxon>Bacteria</taxon>
        <taxon>Bacillati</taxon>
        <taxon>Actinomycetota</taxon>
        <taxon>Actinomycetes</taxon>
        <taxon>Micrococcales</taxon>
        <taxon>Cellulomonadaceae</taxon>
        <taxon>Cellulomonas</taxon>
    </lineage>
</organism>
<accession>A0A919U6C5</accession>
<feature type="transmembrane region" description="Helical" evidence="1">
    <location>
        <begin position="20"/>
        <end position="45"/>
    </location>
</feature>
<keyword evidence="3" id="KW-1185">Reference proteome</keyword>
<dbReference type="PROSITE" id="PS00409">
    <property type="entry name" value="PROKAR_NTER_METHYL"/>
    <property type="match status" value="1"/>
</dbReference>
<dbReference type="Proteomes" id="UP000642125">
    <property type="component" value="Unassembled WGS sequence"/>
</dbReference>
<keyword evidence="1" id="KW-0472">Membrane</keyword>
<keyword evidence="1" id="KW-1133">Transmembrane helix</keyword>
<protein>
    <recommendedName>
        <fullName evidence="4">Ig-like domain-containing protein</fullName>
    </recommendedName>
</protein>
<evidence type="ECO:0000313" key="2">
    <source>
        <dbReference type="EMBL" id="GIG36864.1"/>
    </source>
</evidence>
<dbReference type="RefSeq" id="WP_203668887.1">
    <property type="nucleotide sequence ID" value="NZ_BONO01000016.1"/>
</dbReference>
<dbReference type="EMBL" id="BONO01000016">
    <property type="protein sequence ID" value="GIG36864.1"/>
    <property type="molecule type" value="Genomic_DNA"/>
</dbReference>
<gene>
    <name evidence="2" type="ORF">Cpa01nite_22450</name>
</gene>
<sequence length="624" mass="65070">MTRGTRLARWRRSRDAGFTLVESVVATTLFGIFAASLLTFVMGTFRMTVETQRRVTASQLAAGSVAEARALAARPPAGAAGPAAVPIDPTFLVDTSTVDVGGVPYEVRRTATVVRPEGGPVCGDPLSAVATPAALAEVRVEVSWPTARSPVRVEQREPLTERSFVAVRVHDDQQPVAGLEVALLSAVSAGAPPGLAGTATTGTDGCAVFEVDPAADPAPSHWYAVDTGDATAASAQYVTADWRFSTGTVPLGRVGPGEVRSAAVEVRREATLRFVLLDGARNPLAGSDTDGVSVSLVAADGRAHDAEQVRSTAEAVDVVVPDDRSRTAWRYPARHRDLAADGLWWTAGGAPVVTPSSVTITLHPVDQEVQGTEPAVFEIAATGDGPLHVLWQVSGDGGYTWHDLDSGEEMTSVQVPPGTELPGGITDRGVLSVRAVVSNGVGHAVSATARVRVLPAEEEEPAPQPALPVITMSPVDATASVGDRVTFEASAEGAPAQYVLWQSSSDSGLTWDDLAVDADLWTWETPELTAQDHARWYRAVVIGAEGIAISGVATVSLFEGPREFTLRALWPADYVVWVGPRPGALVPVTLEPGRTVDLLLSVDGGVVAVRDADGVVTVVDGGAG</sequence>